<reference evidence="1" key="1">
    <citation type="submission" date="2020-09" db="EMBL/GenBank/DDBJ databases">
        <authorList>
            <person name="Kikuchi T."/>
        </authorList>
    </citation>
    <scope>NUCLEOTIDE SEQUENCE</scope>
    <source>
        <strain evidence="1">SH1</strain>
    </source>
</reference>
<dbReference type="EMBL" id="CAJFCW020000001">
    <property type="protein sequence ID" value="CAG9085362.1"/>
    <property type="molecule type" value="Genomic_DNA"/>
</dbReference>
<evidence type="ECO:0000313" key="1">
    <source>
        <dbReference type="EMBL" id="CAD5207369.1"/>
    </source>
</evidence>
<sequence>MLGVSTIGQLLKSRAPTTVTALRWNCPWHRNNWRPHIFPFRMKERLERGSLEARLSTPGGRSMVMRRVLREQPFLGWNHDNYPKKQRLSYPL</sequence>
<dbReference type="OrthoDB" id="431691at2759"/>
<dbReference type="Proteomes" id="UP000614601">
    <property type="component" value="Unassembled WGS sequence"/>
</dbReference>
<protein>
    <submittedName>
        <fullName evidence="1">Uncharacterized protein</fullName>
    </submittedName>
</protein>
<proteinExistence type="predicted"/>
<keyword evidence="2" id="KW-1185">Reference proteome</keyword>
<comment type="caution">
    <text evidence="1">The sequence shown here is derived from an EMBL/GenBank/DDBJ whole genome shotgun (WGS) entry which is preliminary data.</text>
</comment>
<dbReference type="AlphaFoldDB" id="A0A811JVT1"/>
<dbReference type="EMBL" id="CAJFDH010000001">
    <property type="protein sequence ID" value="CAD5207369.1"/>
    <property type="molecule type" value="Genomic_DNA"/>
</dbReference>
<name>A0A811JVT1_9BILA</name>
<accession>A0A811JVT1</accession>
<gene>
    <name evidence="1" type="ORF">BOKJ2_LOCUS2053</name>
</gene>
<evidence type="ECO:0000313" key="2">
    <source>
        <dbReference type="Proteomes" id="UP000614601"/>
    </source>
</evidence>
<dbReference type="Proteomes" id="UP000783686">
    <property type="component" value="Unassembled WGS sequence"/>
</dbReference>
<organism evidence="1 2">
    <name type="scientific">Bursaphelenchus okinawaensis</name>
    <dbReference type="NCBI Taxonomy" id="465554"/>
    <lineage>
        <taxon>Eukaryota</taxon>
        <taxon>Metazoa</taxon>
        <taxon>Ecdysozoa</taxon>
        <taxon>Nematoda</taxon>
        <taxon>Chromadorea</taxon>
        <taxon>Rhabditida</taxon>
        <taxon>Tylenchina</taxon>
        <taxon>Tylenchomorpha</taxon>
        <taxon>Aphelenchoidea</taxon>
        <taxon>Aphelenchoididae</taxon>
        <taxon>Bursaphelenchus</taxon>
    </lineage>
</organism>